<evidence type="ECO:0000256" key="2">
    <source>
        <dbReference type="ARBA" id="ARBA00005466"/>
    </source>
</evidence>
<comment type="similarity">
    <text evidence="2">Belongs to the oxygen-dependent FAD-linked oxidoreductase family.</text>
</comment>
<dbReference type="InterPro" id="IPR050416">
    <property type="entry name" value="FAD-linked_Oxidoreductase"/>
</dbReference>
<dbReference type="GO" id="GO:0071949">
    <property type="term" value="F:FAD binding"/>
    <property type="evidence" value="ECO:0007669"/>
    <property type="project" value="InterPro"/>
</dbReference>
<dbReference type="KEGG" id="kfl:Kfla_0522"/>
<evidence type="ECO:0000259" key="6">
    <source>
        <dbReference type="PROSITE" id="PS51387"/>
    </source>
</evidence>
<keyword evidence="4" id="KW-0274">FAD</keyword>
<dbReference type="Gene3D" id="3.40.462.20">
    <property type="match status" value="1"/>
</dbReference>
<dbReference type="HOGENOM" id="CLU_018354_10_0_11"/>
<protein>
    <submittedName>
        <fullName evidence="7">FAD linked oxidase domain protein</fullName>
    </submittedName>
</protein>
<reference evidence="7 8" key="2">
    <citation type="journal article" date="2010" name="Stand. Genomic Sci.">
        <title>Complete genome sequence of Kribbella flavida type strain (IFO 14399).</title>
        <authorList>
            <person name="Pukall R."/>
            <person name="Lapidus A."/>
            <person name="Glavina Del Rio T."/>
            <person name="Copeland A."/>
            <person name="Tice H."/>
            <person name="Cheng J.-F."/>
            <person name="Lucas S."/>
            <person name="Chen F."/>
            <person name="Nolan M."/>
            <person name="LaButti K."/>
            <person name="Pati A."/>
            <person name="Ivanova N."/>
            <person name="Mavrommatis K."/>
            <person name="Mikhailova N."/>
            <person name="Pitluck S."/>
            <person name="Bruce D."/>
            <person name="Goodwin L."/>
            <person name="Land M."/>
            <person name="Hauser L."/>
            <person name="Chang Y.-J."/>
            <person name="Jeffries C.D."/>
            <person name="Chen A."/>
            <person name="Palaniappan K."/>
            <person name="Chain P."/>
            <person name="Rohde M."/>
            <person name="Goeker M."/>
            <person name="Bristow J."/>
            <person name="Eisen J.A."/>
            <person name="Markowitz V."/>
            <person name="Hugenholtz P."/>
            <person name="Kyrpides N.C."/>
            <person name="Klenk H.-P."/>
            <person name="Brettin T."/>
        </authorList>
    </citation>
    <scope>NUCLEOTIDE SEQUENCE [LARGE SCALE GENOMIC DNA]</scope>
    <source>
        <strain evidence="8">DSM 17836 / JCM 10339 / NBRC 14399</strain>
    </source>
</reference>
<gene>
    <name evidence="7" type="ordered locus">Kfla_0522</name>
</gene>
<evidence type="ECO:0000313" key="8">
    <source>
        <dbReference type="Proteomes" id="UP000007967"/>
    </source>
</evidence>
<dbReference type="eggNOG" id="COG0277">
    <property type="taxonomic scope" value="Bacteria"/>
</dbReference>
<dbReference type="OrthoDB" id="3682986at2"/>
<dbReference type="InterPro" id="IPR036318">
    <property type="entry name" value="FAD-bd_PCMH-like_sf"/>
</dbReference>
<reference evidence="8" key="1">
    <citation type="submission" date="2009-09" db="EMBL/GenBank/DDBJ databases">
        <title>The complete genome of Kribbella flavida DSM 17836.</title>
        <authorList>
            <consortium name="US DOE Joint Genome Institute (JGI-PGF)"/>
            <person name="Lucas S."/>
            <person name="Copeland A."/>
            <person name="Lapidus A."/>
            <person name="Glavina del Rio T."/>
            <person name="Dalin E."/>
            <person name="Tice H."/>
            <person name="Bruce D."/>
            <person name="Goodwin L."/>
            <person name="Pitluck S."/>
            <person name="Kyrpides N."/>
            <person name="Mavromatis K."/>
            <person name="Ivanova N."/>
            <person name="Saunders E."/>
            <person name="Brettin T."/>
            <person name="Detter J.C."/>
            <person name="Han C."/>
            <person name="Larimer F."/>
            <person name="Land M."/>
            <person name="Hauser L."/>
            <person name="Markowitz V."/>
            <person name="Cheng J.-F."/>
            <person name="Hugenholtz P."/>
            <person name="Woyke T."/>
            <person name="Wu D."/>
            <person name="Pukall R."/>
            <person name="Klenk H.-P."/>
            <person name="Eisen J.A."/>
        </authorList>
    </citation>
    <scope>NUCLEOTIDE SEQUENCE [LARGE SCALE GENOMIC DNA]</scope>
    <source>
        <strain evidence="8">DSM 17836 / JCM 10339 / NBRC 14399</strain>
    </source>
</reference>
<dbReference type="PROSITE" id="PS51387">
    <property type="entry name" value="FAD_PCMH"/>
    <property type="match status" value="1"/>
</dbReference>
<dbReference type="STRING" id="479435.Kfla_0522"/>
<evidence type="ECO:0000313" key="7">
    <source>
        <dbReference type="EMBL" id="ADB29644.1"/>
    </source>
</evidence>
<name>D2PVY7_KRIFD</name>
<organism evidence="7 8">
    <name type="scientific">Kribbella flavida (strain DSM 17836 / JCM 10339 / NBRC 14399)</name>
    <dbReference type="NCBI Taxonomy" id="479435"/>
    <lineage>
        <taxon>Bacteria</taxon>
        <taxon>Bacillati</taxon>
        <taxon>Actinomycetota</taxon>
        <taxon>Actinomycetes</taxon>
        <taxon>Propionibacteriales</taxon>
        <taxon>Kribbellaceae</taxon>
        <taxon>Kribbella</taxon>
    </lineage>
</organism>
<keyword evidence="3" id="KW-0285">Flavoprotein</keyword>
<dbReference type="Pfam" id="PF01565">
    <property type="entry name" value="FAD_binding_4"/>
    <property type="match status" value="1"/>
</dbReference>
<dbReference type="InterPro" id="IPR012951">
    <property type="entry name" value="BBE"/>
</dbReference>
<evidence type="ECO:0000256" key="5">
    <source>
        <dbReference type="ARBA" id="ARBA00023002"/>
    </source>
</evidence>
<dbReference type="Gene3D" id="3.30.43.10">
    <property type="entry name" value="Uridine Diphospho-n-acetylenolpyruvylglucosamine Reductase, domain 2"/>
    <property type="match status" value="1"/>
</dbReference>
<evidence type="ECO:0000256" key="1">
    <source>
        <dbReference type="ARBA" id="ARBA00001974"/>
    </source>
</evidence>
<proteinExistence type="inferred from homology"/>
<feature type="domain" description="FAD-binding PCMH-type" evidence="6">
    <location>
        <begin position="39"/>
        <end position="209"/>
    </location>
</feature>
<dbReference type="SUPFAM" id="SSF56176">
    <property type="entry name" value="FAD-binding/transporter-associated domain-like"/>
    <property type="match status" value="1"/>
</dbReference>
<comment type="cofactor">
    <cofactor evidence="1">
        <name>FAD</name>
        <dbReference type="ChEBI" id="CHEBI:57692"/>
    </cofactor>
</comment>
<dbReference type="PANTHER" id="PTHR42973">
    <property type="entry name" value="BINDING OXIDOREDUCTASE, PUTATIVE (AFU_ORTHOLOGUE AFUA_1G17690)-RELATED"/>
    <property type="match status" value="1"/>
</dbReference>
<dbReference type="InterPro" id="IPR006094">
    <property type="entry name" value="Oxid_FAD_bind_N"/>
</dbReference>
<dbReference type="Gene3D" id="3.30.465.10">
    <property type="match status" value="1"/>
</dbReference>
<accession>D2PVY7</accession>
<dbReference type="PANTHER" id="PTHR42973:SF39">
    <property type="entry name" value="FAD-BINDING PCMH-TYPE DOMAIN-CONTAINING PROTEIN"/>
    <property type="match status" value="1"/>
</dbReference>
<dbReference type="InterPro" id="IPR016167">
    <property type="entry name" value="FAD-bd_PCMH_sub1"/>
</dbReference>
<dbReference type="InterPro" id="IPR016169">
    <property type="entry name" value="FAD-bd_PCMH_sub2"/>
</dbReference>
<dbReference type="Proteomes" id="UP000007967">
    <property type="component" value="Chromosome"/>
</dbReference>
<sequence>MTQTAETGLAELRAALAGTVIGPRDSGYDDARRLWNASIDRRPAVIARCESVADVQAALAYAGRHGLEVAVRGGAHNAAGLATVDDGLVIDLGAMHGVTVDPAARRARVGGGALLQHLDAATQEHGLAVPAGMISHTGVGGLTLGGGMGWLSRIGGLSVDNLVSAQVVTADGRVLRAAEDENPDLFWALRGGGGNFGVVTEFEFRLHEVGPMVQYGLLFWGLDQAAEVFRLARELIPTLPPEFNVVIAGLNAPPAPFVPEQYHFQPGYGLIVVGFGAPESHAELVERIQGAMPPLFAFTSPMPYVALQQLLDEPNAWGSHVYEKNCYLGDLSDETIAVFTEHFPRKQSPLSLNLFYRLDGAYSQVAEDATAFAGGRSPRYACFVVGVCPAPELMPAEREWVRTFWEALQPHAFGSGAYVNALGEEVSDDRVRAVYGAKYDRLARVKAEYDPTNTFHRNTNIKPA</sequence>
<keyword evidence="8" id="KW-1185">Reference proteome</keyword>
<keyword evidence="5" id="KW-0560">Oxidoreductase</keyword>
<dbReference type="AlphaFoldDB" id="D2PVY7"/>
<dbReference type="EMBL" id="CP001736">
    <property type="protein sequence ID" value="ADB29644.1"/>
    <property type="molecule type" value="Genomic_DNA"/>
</dbReference>
<evidence type="ECO:0000256" key="4">
    <source>
        <dbReference type="ARBA" id="ARBA00022827"/>
    </source>
</evidence>
<dbReference type="GO" id="GO:0016491">
    <property type="term" value="F:oxidoreductase activity"/>
    <property type="evidence" value="ECO:0007669"/>
    <property type="project" value="UniProtKB-KW"/>
</dbReference>
<dbReference type="Pfam" id="PF08031">
    <property type="entry name" value="BBE"/>
    <property type="match status" value="1"/>
</dbReference>
<dbReference type="InterPro" id="IPR016166">
    <property type="entry name" value="FAD-bd_PCMH"/>
</dbReference>
<evidence type="ECO:0000256" key="3">
    <source>
        <dbReference type="ARBA" id="ARBA00022630"/>
    </source>
</evidence>